<accession>A0AAD4M9R0</accession>
<dbReference type="Proteomes" id="UP001203297">
    <property type="component" value="Unassembled WGS sequence"/>
</dbReference>
<keyword evidence="4" id="KW-1185">Reference proteome</keyword>
<protein>
    <submittedName>
        <fullName evidence="3">PRTase-like protein</fullName>
    </submittedName>
</protein>
<evidence type="ECO:0000313" key="4">
    <source>
        <dbReference type="Proteomes" id="UP001203297"/>
    </source>
</evidence>
<comment type="caution">
    <text evidence="3">The sequence shown here is derived from an EMBL/GenBank/DDBJ whole genome shotgun (WGS) entry which is preliminary data.</text>
</comment>
<dbReference type="GO" id="GO:0032265">
    <property type="term" value="P:XMP salvage"/>
    <property type="evidence" value="ECO:0007669"/>
    <property type="project" value="TreeGrafter"/>
</dbReference>
<keyword evidence="1" id="KW-0328">Glycosyltransferase</keyword>
<dbReference type="PANTHER" id="PTHR43363:SF1">
    <property type="entry name" value="HYPOXANTHINE-GUANINE PHOSPHORIBOSYLTRANSFERASE"/>
    <property type="match status" value="1"/>
</dbReference>
<proteinExistence type="predicted"/>
<gene>
    <name evidence="3" type="ORF">B0F90DRAFT_935722</name>
</gene>
<organism evidence="3 4">
    <name type="scientific">Multifurca ochricompacta</name>
    <dbReference type="NCBI Taxonomy" id="376703"/>
    <lineage>
        <taxon>Eukaryota</taxon>
        <taxon>Fungi</taxon>
        <taxon>Dikarya</taxon>
        <taxon>Basidiomycota</taxon>
        <taxon>Agaricomycotina</taxon>
        <taxon>Agaricomycetes</taxon>
        <taxon>Russulales</taxon>
        <taxon>Russulaceae</taxon>
        <taxon>Multifurca</taxon>
    </lineage>
</organism>
<dbReference type="Gene3D" id="3.40.50.2020">
    <property type="match status" value="1"/>
</dbReference>
<reference evidence="3" key="1">
    <citation type="journal article" date="2022" name="New Phytol.">
        <title>Evolutionary transition to the ectomycorrhizal habit in the genomes of a hyperdiverse lineage of mushroom-forming fungi.</title>
        <authorList>
            <person name="Looney B."/>
            <person name="Miyauchi S."/>
            <person name="Morin E."/>
            <person name="Drula E."/>
            <person name="Courty P.E."/>
            <person name="Kohler A."/>
            <person name="Kuo A."/>
            <person name="LaButti K."/>
            <person name="Pangilinan J."/>
            <person name="Lipzen A."/>
            <person name="Riley R."/>
            <person name="Andreopoulos W."/>
            <person name="He G."/>
            <person name="Johnson J."/>
            <person name="Nolan M."/>
            <person name="Tritt A."/>
            <person name="Barry K.W."/>
            <person name="Grigoriev I.V."/>
            <person name="Nagy L.G."/>
            <person name="Hibbett D."/>
            <person name="Henrissat B."/>
            <person name="Matheny P.B."/>
            <person name="Labbe J."/>
            <person name="Martin F.M."/>
        </authorList>
    </citation>
    <scope>NUCLEOTIDE SEQUENCE</scope>
    <source>
        <strain evidence="3">BPL690</strain>
    </source>
</reference>
<dbReference type="GO" id="GO:0032263">
    <property type="term" value="P:GMP salvage"/>
    <property type="evidence" value="ECO:0007669"/>
    <property type="project" value="TreeGrafter"/>
</dbReference>
<sequence length="191" mass="21791">MAIEPEHFRITYNEVHNIIKHSAKDIAEFNPDIMIAIANILEATQHAQKCAHLCNGLSLYEEVPGLAAEAIGSQVIRTQWLPEAGEILLRKRVLIVDEVDDSRKTLQYAVSELRKDVEKAIQLLPEHERDDAKSQFAVFVVHNKLKTKLGSIPSDIPYYAGEDVEDIWLDYPWEARDIEEHDRLALAQKKV</sequence>
<dbReference type="AlphaFoldDB" id="A0AAD4M9R0"/>
<dbReference type="EMBL" id="WTXG01000004">
    <property type="protein sequence ID" value="KAI0305889.1"/>
    <property type="molecule type" value="Genomic_DNA"/>
</dbReference>
<dbReference type="InterPro" id="IPR029057">
    <property type="entry name" value="PRTase-like"/>
</dbReference>
<dbReference type="PANTHER" id="PTHR43363">
    <property type="entry name" value="HYPOXANTHINE PHOSPHORIBOSYLTRANSFERASE"/>
    <property type="match status" value="1"/>
</dbReference>
<dbReference type="GO" id="GO:0004422">
    <property type="term" value="F:hypoxanthine phosphoribosyltransferase activity"/>
    <property type="evidence" value="ECO:0007669"/>
    <property type="project" value="TreeGrafter"/>
</dbReference>
<evidence type="ECO:0000256" key="1">
    <source>
        <dbReference type="ARBA" id="ARBA00022676"/>
    </source>
</evidence>
<dbReference type="GO" id="GO:0046100">
    <property type="term" value="P:hypoxanthine metabolic process"/>
    <property type="evidence" value="ECO:0007669"/>
    <property type="project" value="TreeGrafter"/>
</dbReference>
<dbReference type="SUPFAM" id="SSF53271">
    <property type="entry name" value="PRTase-like"/>
    <property type="match status" value="1"/>
</dbReference>
<keyword evidence="2" id="KW-0808">Transferase</keyword>
<name>A0AAD4M9R0_9AGAM</name>
<dbReference type="GO" id="GO:0005737">
    <property type="term" value="C:cytoplasm"/>
    <property type="evidence" value="ECO:0007669"/>
    <property type="project" value="TreeGrafter"/>
</dbReference>
<evidence type="ECO:0000313" key="3">
    <source>
        <dbReference type="EMBL" id="KAI0305889.1"/>
    </source>
</evidence>
<dbReference type="GO" id="GO:0032264">
    <property type="term" value="P:IMP salvage"/>
    <property type="evidence" value="ECO:0007669"/>
    <property type="project" value="TreeGrafter"/>
</dbReference>
<evidence type="ECO:0000256" key="2">
    <source>
        <dbReference type="ARBA" id="ARBA00022679"/>
    </source>
</evidence>